<dbReference type="Gene3D" id="3.40.50.300">
    <property type="entry name" value="P-loop containing nucleotide triphosphate hydrolases"/>
    <property type="match status" value="1"/>
</dbReference>
<dbReference type="KEGG" id="sfy:GFH48_32055"/>
<dbReference type="InterPro" id="IPR027417">
    <property type="entry name" value="P-loop_NTPase"/>
</dbReference>
<reference evidence="3 4" key="1">
    <citation type="submission" date="2019-10" db="EMBL/GenBank/DDBJ databases">
        <title>A novel species.</title>
        <authorList>
            <person name="Gao J."/>
        </authorList>
    </citation>
    <scope>NUCLEOTIDE SEQUENCE [LARGE SCALE GENOMIC DNA]</scope>
    <source>
        <strain evidence="3 4">QMT-28</strain>
    </source>
</reference>
<dbReference type="Proteomes" id="UP000326179">
    <property type="component" value="Chromosome"/>
</dbReference>
<feature type="transmembrane region" description="Helical" evidence="1">
    <location>
        <begin position="651"/>
        <end position="678"/>
    </location>
</feature>
<name>A0A5Q0LJT3_9ACTN</name>
<feature type="transmembrane region" description="Helical" evidence="1">
    <location>
        <begin position="544"/>
        <end position="563"/>
    </location>
</feature>
<feature type="transmembrane region" description="Helical" evidence="1">
    <location>
        <begin position="503"/>
        <end position="524"/>
    </location>
</feature>
<feature type="transmembrane region" description="Helical" evidence="1">
    <location>
        <begin position="611"/>
        <end position="630"/>
    </location>
</feature>
<evidence type="ECO:0000313" key="3">
    <source>
        <dbReference type="EMBL" id="QFZ77303.1"/>
    </source>
</evidence>
<accession>A0A5Q0LJT3</accession>
<protein>
    <submittedName>
        <fullName evidence="3">NACHT domain-containing protein</fullName>
    </submittedName>
</protein>
<feature type="transmembrane region" description="Helical" evidence="1">
    <location>
        <begin position="892"/>
        <end position="913"/>
    </location>
</feature>
<feature type="transmembrane region" description="Helical" evidence="1">
    <location>
        <begin position="39"/>
        <end position="57"/>
    </location>
</feature>
<sequence length="980" mass="103253">MSGWWRSARLRRRAAFGVCGAALVALVGAVRDSRDENTAGVLVSAIAAVVSVAAFLADALRDGTDAPGPAGAVRRRAADALAEAVREQWAAEARLRRLHDPGPLDVRWAPADRRLADHPENIRPGTPVPAPRHGEHDVGGIVGAFASLPRHRLVALGGPGSGKSVLAVRFTLGLLAVREPGGPVPVIFPLSSWDPTRTGLRDWLADRLAADYRSLAAPTDGRHTLGRALVDTGLVLPVLDGFDELPRSAYADAVRRINSELDDEIPLLLTSRPAAWASAVRAGDVLTAAEVVELLPLDTERAGSYLERTARPRDGDGGHRETVWTPVLRRLAREPLPLCAVLTVPLMVALARTVYSDTSRDPAELLDTARFPTAGDIEEHLLDAFVPSAFADGGPRRAAEARRRLEQLARELESRGTGRLAWWELESALPRVVRAYATGLLAIIAACALLPALALARSPSHGSAVEDPASVVAGLLGETLGYAFGVAFLLPARAGLRDHRNPLLRQLAVTTAAATVLWVGVGLTDDLRFGFRFGAVTDGLLPDLFGGFLFAMLLTLFFGVAGLPRHPVPLNLPWAGSYWGRAAVLMCGATLSACSVGLAGALLLGVAVTPWTALAGTVCAVSGCALLVGGTRRASRDSAPRRGGGRIAHDFAAGLARGMAATLLIGTVASSVAGAAAVTATVLGSTSREDLDGRRIGPWRFHERDGVRTASTDHTLTGTLLVPARGALPVAYPAGTAPPDCEIPLLPTRTCSAFTSRRTVFESRSGAVTVRLTTSGPPGRVAYAANMRSVLPERGRAWLTQGPALDLFARCLPPMVASGVLIGMVGGCVCGVYRALSAPSEVLRAPGPRGTLRTDRTASLVRGGIAALLTAVVCLPVVLLSQDWGGLVDAAAQLWIPVGATPLALSAWGRFLITRGWLAVTGRTPWRLMRFLDEAHRRGVLRQSGAYYEFRHQRLQRRLAGATATPGGGPPTAECLDVLG</sequence>
<dbReference type="AlphaFoldDB" id="A0A5Q0LJT3"/>
<keyword evidence="1" id="KW-1133">Transmembrane helix</keyword>
<dbReference type="EMBL" id="CP045643">
    <property type="protein sequence ID" value="QFZ77303.1"/>
    <property type="molecule type" value="Genomic_DNA"/>
</dbReference>
<feature type="transmembrane region" description="Helical" evidence="1">
    <location>
        <begin position="583"/>
        <end position="605"/>
    </location>
</feature>
<evidence type="ECO:0000313" key="4">
    <source>
        <dbReference type="Proteomes" id="UP000326179"/>
    </source>
</evidence>
<feature type="transmembrane region" description="Helical" evidence="1">
    <location>
        <begin position="435"/>
        <end position="456"/>
    </location>
</feature>
<dbReference type="PROSITE" id="PS50837">
    <property type="entry name" value="NACHT"/>
    <property type="match status" value="1"/>
</dbReference>
<feature type="transmembrane region" description="Helical" evidence="1">
    <location>
        <begin position="815"/>
        <end position="836"/>
    </location>
</feature>
<feature type="domain" description="NACHT" evidence="2">
    <location>
        <begin position="151"/>
        <end position="275"/>
    </location>
</feature>
<evidence type="ECO:0000259" key="2">
    <source>
        <dbReference type="PROSITE" id="PS50837"/>
    </source>
</evidence>
<organism evidence="3 4">
    <name type="scientific">Streptomyces fagopyri</name>
    <dbReference type="NCBI Taxonomy" id="2662397"/>
    <lineage>
        <taxon>Bacteria</taxon>
        <taxon>Bacillati</taxon>
        <taxon>Actinomycetota</taxon>
        <taxon>Actinomycetes</taxon>
        <taxon>Kitasatosporales</taxon>
        <taxon>Streptomycetaceae</taxon>
        <taxon>Streptomyces</taxon>
    </lineage>
</organism>
<dbReference type="RefSeq" id="WP_153291509.1">
    <property type="nucleotide sequence ID" value="NZ_CP045643.1"/>
</dbReference>
<evidence type="ECO:0000256" key="1">
    <source>
        <dbReference type="SAM" id="Phobius"/>
    </source>
</evidence>
<dbReference type="Pfam" id="PF05729">
    <property type="entry name" value="NACHT"/>
    <property type="match status" value="1"/>
</dbReference>
<dbReference type="InterPro" id="IPR007111">
    <property type="entry name" value="NACHT_NTPase"/>
</dbReference>
<keyword evidence="4" id="KW-1185">Reference proteome</keyword>
<feature type="transmembrane region" description="Helical" evidence="1">
    <location>
        <begin position="468"/>
        <end position="491"/>
    </location>
</feature>
<keyword evidence="1" id="KW-0472">Membrane</keyword>
<keyword evidence="1" id="KW-0812">Transmembrane</keyword>
<proteinExistence type="predicted"/>
<gene>
    <name evidence="3" type="ORF">GFH48_32055</name>
</gene>
<feature type="transmembrane region" description="Helical" evidence="1">
    <location>
        <begin position="857"/>
        <end position="880"/>
    </location>
</feature>